<protein>
    <submittedName>
        <fullName evidence="4">ABC transporter ATP-binding protein</fullName>
    </submittedName>
</protein>
<dbReference type="Proteomes" id="UP000603369">
    <property type="component" value="Unassembled WGS sequence"/>
</dbReference>
<sequence length="253" mass="26980">MDVELTISGLSAAYGKHRVLESVDVEKLHGGQLVGLLGPNASGKTTLIKSLAGVHRGCDGDVDFRVDGMAPRGKRRRQLIGYVPQDLTSTAALRAFEAVLISARREACEDPITRTGEVLHSLGLDAIASRYLNELSGGQRQLVAVAQMLVGNPGLMLLDEPTSALDLHHQIFVLDEVRAKAKRDGSLGLVAIHDINLAARMCDQLVVLKKGHIRAQGTPSDVLTGELVEGVYGVEADVVQHGGAPLIAPLRVR</sequence>
<evidence type="ECO:0000259" key="3">
    <source>
        <dbReference type="PROSITE" id="PS50893"/>
    </source>
</evidence>
<organism evidence="4 5">
    <name type="scientific">Corynebacterium tuberculostearicum</name>
    <dbReference type="NCBI Taxonomy" id="38304"/>
    <lineage>
        <taxon>Bacteria</taxon>
        <taxon>Bacillati</taxon>
        <taxon>Actinomycetota</taxon>
        <taxon>Actinomycetes</taxon>
        <taxon>Mycobacteriales</taxon>
        <taxon>Corynebacteriaceae</taxon>
        <taxon>Corynebacterium</taxon>
    </lineage>
</organism>
<accession>A0A8I1HWD9</accession>
<dbReference type="EMBL" id="JAEHFL010000002">
    <property type="protein sequence ID" value="MBK3427212.1"/>
    <property type="molecule type" value="Genomic_DNA"/>
</dbReference>
<keyword evidence="5" id="KW-1185">Reference proteome</keyword>
<dbReference type="SUPFAM" id="SSF52540">
    <property type="entry name" value="P-loop containing nucleoside triphosphate hydrolases"/>
    <property type="match status" value="1"/>
</dbReference>
<dbReference type="RefSeq" id="WP_005327283.1">
    <property type="nucleotide sequence ID" value="NZ_JAEHFL010000002.1"/>
</dbReference>
<dbReference type="AlphaFoldDB" id="A0A8I1HWD9"/>
<dbReference type="GO" id="GO:0016887">
    <property type="term" value="F:ATP hydrolysis activity"/>
    <property type="evidence" value="ECO:0007669"/>
    <property type="project" value="InterPro"/>
</dbReference>
<dbReference type="PROSITE" id="PS00211">
    <property type="entry name" value="ABC_TRANSPORTER_1"/>
    <property type="match status" value="1"/>
</dbReference>
<keyword evidence="2 4" id="KW-0067">ATP-binding</keyword>
<evidence type="ECO:0000256" key="2">
    <source>
        <dbReference type="ARBA" id="ARBA00022840"/>
    </source>
</evidence>
<proteinExistence type="predicted"/>
<dbReference type="PROSITE" id="PS50893">
    <property type="entry name" value="ABC_TRANSPORTER_2"/>
    <property type="match status" value="1"/>
</dbReference>
<dbReference type="PANTHER" id="PTHR42794:SF2">
    <property type="entry name" value="ABC TRANSPORTER ATP-BINDING PROTEIN"/>
    <property type="match status" value="1"/>
</dbReference>
<reference evidence="4 5" key="1">
    <citation type="submission" date="2020-12" db="EMBL/GenBank/DDBJ databases">
        <title>Draft genome sequence of the commensal strain Corynebacterium tuberculostearicum MFP09/CIP 102622 isolated from human skin.</title>
        <authorList>
            <person name="Boukerb A.M."/>
            <person name="Janvier X."/>
            <person name="Feuilloley M.G.J."/>
            <person name="Groboillot A."/>
        </authorList>
    </citation>
    <scope>NUCLEOTIDE SEQUENCE [LARGE SCALE GENOMIC DNA]</scope>
    <source>
        <strain evidence="4 5">CIP 102622</strain>
    </source>
</reference>
<dbReference type="SMART" id="SM00382">
    <property type="entry name" value="AAA"/>
    <property type="match status" value="1"/>
</dbReference>
<dbReference type="Pfam" id="PF00005">
    <property type="entry name" value="ABC_tran"/>
    <property type="match status" value="1"/>
</dbReference>
<dbReference type="InterPro" id="IPR003439">
    <property type="entry name" value="ABC_transporter-like_ATP-bd"/>
</dbReference>
<gene>
    <name evidence="4" type="ORF">JDP02_01615</name>
</gene>
<dbReference type="CDD" id="cd03214">
    <property type="entry name" value="ABC_Iron-Siderophores_B12_Hemin"/>
    <property type="match status" value="1"/>
</dbReference>
<dbReference type="InterPro" id="IPR027417">
    <property type="entry name" value="P-loop_NTPase"/>
</dbReference>
<dbReference type="InterPro" id="IPR003593">
    <property type="entry name" value="AAA+_ATPase"/>
</dbReference>
<dbReference type="InterPro" id="IPR017871">
    <property type="entry name" value="ABC_transporter-like_CS"/>
</dbReference>
<keyword evidence="1" id="KW-0547">Nucleotide-binding</keyword>
<evidence type="ECO:0000256" key="1">
    <source>
        <dbReference type="ARBA" id="ARBA00022741"/>
    </source>
</evidence>
<evidence type="ECO:0000313" key="4">
    <source>
        <dbReference type="EMBL" id="MBK3427212.1"/>
    </source>
</evidence>
<dbReference type="Gene3D" id="3.40.50.300">
    <property type="entry name" value="P-loop containing nucleotide triphosphate hydrolases"/>
    <property type="match status" value="1"/>
</dbReference>
<comment type="caution">
    <text evidence="4">The sequence shown here is derived from an EMBL/GenBank/DDBJ whole genome shotgun (WGS) entry which is preliminary data.</text>
</comment>
<feature type="domain" description="ABC transporter" evidence="3">
    <location>
        <begin position="5"/>
        <end position="235"/>
    </location>
</feature>
<evidence type="ECO:0000313" key="5">
    <source>
        <dbReference type="Proteomes" id="UP000603369"/>
    </source>
</evidence>
<dbReference type="PANTHER" id="PTHR42794">
    <property type="entry name" value="HEMIN IMPORT ATP-BINDING PROTEIN HMUV"/>
    <property type="match status" value="1"/>
</dbReference>
<name>A0A8I1HWD9_9CORY</name>
<dbReference type="GO" id="GO:0005524">
    <property type="term" value="F:ATP binding"/>
    <property type="evidence" value="ECO:0007669"/>
    <property type="project" value="UniProtKB-KW"/>
</dbReference>